<reference evidence="2" key="1">
    <citation type="journal article" date="2008" name="Genome Res.">
        <title>The genome of Pelotomaculum thermopropionicum reveals niche-associated evolution in anaerobic microbiota.</title>
        <authorList>
            <person name="Kosaka T."/>
            <person name="Kato S."/>
            <person name="Shimoyama T."/>
            <person name="Ishii S."/>
            <person name="Abe T."/>
            <person name="Watanabe K."/>
        </authorList>
    </citation>
    <scope>NUCLEOTIDE SEQUENCE [LARGE SCALE GENOMIC DNA]</scope>
    <source>
        <strain evidence="2">DSM 13744 / JCM 10971 / SI</strain>
    </source>
</reference>
<dbReference type="KEGG" id="pth:PTH_1477"/>
<protein>
    <submittedName>
        <fullName evidence="1">Uncharacterized conserved protein</fullName>
    </submittedName>
</protein>
<dbReference type="PANTHER" id="PTHR35336">
    <property type="entry name" value="ADENOSYLCOBINAMIDE AMIDOHYDROLASE"/>
    <property type="match status" value="1"/>
</dbReference>
<dbReference type="InterPro" id="IPR052209">
    <property type="entry name" value="CbiZ"/>
</dbReference>
<gene>
    <name evidence="1" type="ordered locus">PTH_1477</name>
</gene>
<dbReference type="Pfam" id="PF01955">
    <property type="entry name" value="CbiZ"/>
    <property type="match status" value="1"/>
</dbReference>
<dbReference type="PANTHER" id="PTHR35336:SF5">
    <property type="entry name" value="ADENOSYLCOBINAMIDE AMIDOHYDROLASE"/>
    <property type="match status" value="1"/>
</dbReference>
<sequence length="247" mass="25924">MFEELTAFNMNVPIKGISFYLVENKTFLIASRQLLKVLSSAVLGGERRRARFIMNHTVEETYSSESPAEDLARLAERMNLGKDVLGLMTAVDVRRTVMSFGTRQDLAVATVCTAGVSNACSAGSLTAVSESVAAPGTINTVVLIDGNLTEAAMVNAVITATEAKTRAVFQAGIRLPDGAMATGTTTDAIVIACTGRGKPLPYAGSATDLGYLVGRTVYRAVAQGISDYLAATGPDKLERPAGGVLLN</sequence>
<organism evidence="1 2">
    <name type="scientific">Pelotomaculum thermopropionicum (strain DSM 13744 / JCM 10971 / SI)</name>
    <dbReference type="NCBI Taxonomy" id="370438"/>
    <lineage>
        <taxon>Bacteria</taxon>
        <taxon>Bacillati</taxon>
        <taxon>Bacillota</taxon>
        <taxon>Clostridia</taxon>
        <taxon>Eubacteriales</taxon>
        <taxon>Desulfotomaculaceae</taxon>
        <taxon>Pelotomaculum</taxon>
    </lineage>
</organism>
<evidence type="ECO:0000313" key="2">
    <source>
        <dbReference type="Proteomes" id="UP000006556"/>
    </source>
</evidence>
<dbReference type="eggNOG" id="COG1865">
    <property type="taxonomic scope" value="Bacteria"/>
</dbReference>
<dbReference type="AlphaFoldDB" id="A5D257"/>
<dbReference type="STRING" id="370438.PTH_1477"/>
<dbReference type="Proteomes" id="UP000006556">
    <property type="component" value="Chromosome"/>
</dbReference>
<proteinExistence type="predicted"/>
<evidence type="ECO:0000313" key="1">
    <source>
        <dbReference type="EMBL" id="BAF59658.1"/>
    </source>
</evidence>
<accession>A5D257</accession>
<name>A5D257_PELTS</name>
<keyword evidence="2" id="KW-1185">Reference proteome</keyword>
<dbReference type="EMBL" id="AP009389">
    <property type="protein sequence ID" value="BAF59658.1"/>
    <property type="molecule type" value="Genomic_DNA"/>
</dbReference>
<dbReference type="HOGENOM" id="CLU_077662_2_0_9"/>
<dbReference type="InterPro" id="IPR002808">
    <property type="entry name" value="AdoCbi_amidolase"/>
</dbReference>